<organism evidence="2 3">
    <name type="scientific">Bradyrhizobium arachidis</name>
    <dbReference type="NCBI Taxonomy" id="858423"/>
    <lineage>
        <taxon>Bacteria</taxon>
        <taxon>Pseudomonadati</taxon>
        <taxon>Pseudomonadota</taxon>
        <taxon>Alphaproteobacteria</taxon>
        <taxon>Hyphomicrobiales</taxon>
        <taxon>Nitrobacteraceae</taxon>
        <taxon>Bradyrhizobium</taxon>
    </lineage>
</organism>
<dbReference type="AlphaFoldDB" id="A0AAE7NIM5"/>
<dbReference type="EMBL" id="CP030050">
    <property type="protein sequence ID" value="QOZ66674.1"/>
    <property type="molecule type" value="Genomic_DNA"/>
</dbReference>
<dbReference type="KEGG" id="barh:WN72_10230"/>
<evidence type="ECO:0000256" key="1">
    <source>
        <dbReference type="SAM" id="MobiDB-lite"/>
    </source>
</evidence>
<gene>
    <name evidence="2" type="ORF">WN72_10230</name>
</gene>
<sequence length="129" mass="14612">MLMRSPQPLQLKWESLLAAAKRGKRLRNSSREMALAMSHEETLDAFPGRARRRRYVSCGIRRGGVAGAFRRAQGRSSSRPAIFHLTFPADFRRPAIVVARHGKLPPQRHEELPPPRIAEERVNEAGTNH</sequence>
<feature type="region of interest" description="Disordered" evidence="1">
    <location>
        <begin position="102"/>
        <end position="129"/>
    </location>
</feature>
<protein>
    <submittedName>
        <fullName evidence="2">Uncharacterized protein</fullName>
    </submittedName>
</protein>
<feature type="compositionally biased region" description="Basic and acidic residues" evidence="1">
    <location>
        <begin position="107"/>
        <end position="123"/>
    </location>
</feature>
<accession>A0AAE7NIM5</accession>
<evidence type="ECO:0000313" key="2">
    <source>
        <dbReference type="EMBL" id="QOZ66674.1"/>
    </source>
</evidence>
<evidence type="ECO:0000313" key="3">
    <source>
        <dbReference type="Proteomes" id="UP000594015"/>
    </source>
</evidence>
<proteinExistence type="predicted"/>
<name>A0AAE7NIM5_9BRAD</name>
<dbReference type="Proteomes" id="UP000594015">
    <property type="component" value="Chromosome"/>
</dbReference>
<reference evidence="2 3" key="1">
    <citation type="submission" date="2018-06" db="EMBL/GenBank/DDBJ databases">
        <title>Comparative genomics of Bradyrhizobium nodulating Arachidis hypogaea.</title>
        <authorList>
            <person name="Li Y."/>
        </authorList>
    </citation>
    <scope>NUCLEOTIDE SEQUENCE [LARGE SCALE GENOMIC DNA]</scope>
    <source>
        <strain evidence="2 3">CCBAU 051107</strain>
    </source>
</reference>